<gene>
    <name evidence="9" type="ORF">KSX_05070</name>
</gene>
<evidence type="ECO:0000256" key="7">
    <source>
        <dbReference type="RuleBase" id="RU363032"/>
    </source>
</evidence>
<evidence type="ECO:0000313" key="10">
    <source>
        <dbReference type="Proteomes" id="UP000612362"/>
    </source>
</evidence>
<feature type="transmembrane region" description="Helical" evidence="7">
    <location>
        <begin position="94"/>
        <end position="114"/>
    </location>
</feature>
<name>A0A8J3HRL6_9CHLR</name>
<proteinExistence type="inferred from homology"/>
<evidence type="ECO:0000256" key="1">
    <source>
        <dbReference type="ARBA" id="ARBA00004651"/>
    </source>
</evidence>
<dbReference type="SUPFAM" id="SSF161098">
    <property type="entry name" value="MetI-like"/>
    <property type="match status" value="1"/>
</dbReference>
<keyword evidence="5 7" id="KW-1133">Transmembrane helix</keyword>
<dbReference type="EMBL" id="BNJF01000001">
    <property type="protein sequence ID" value="GHO42344.1"/>
    <property type="molecule type" value="Genomic_DNA"/>
</dbReference>
<comment type="caution">
    <text evidence="9">The sequence shown here is derived from an EMBL/GenBank/DDBJ whole genome shotgun (WGS) entry which is preliminary data.</text>
</comment>
<dbReference type="GO" id="GO:0055085">
    <property type="term" value="P:transmembrane transport"/>
    <property type="evidence" value="ECO:0007669"/>
    <property type="project" value="InterPro"/>
</dbReference>
<dbReference type="Proteomes" id="UP000612362">
    <property type="component" value="Unassembled WGS sequence"/>
</dbReference>
<dbReference type="PANTHER" id="PTHR30193:SF37">
    <property type="entry name" value="INNER MEMBRANE ABC TRANSPORTER PERMEASE PROTEIN YCJO"/>
    <property type="match status" value="1"/>
</dbReference>
<dbReference type="AlphaFoldDB" id="A0A8J3HRL6"/>
<dbReference type="PANTHER" id="PTHR30193">
    <property type="entry name" value="ABC TRANSPORTER PERMEASE PROTEIN"/>
    <property type="match status" value="1"/>
</dbReference>
<comment type="similarity">
    <text evidence="7">Belongs to the binding-protein-dependent transport system permease family.</text>
</comment>
<evidence type="ECO:0000313" key="9">
    <source>
        <dbReference type="EMBL" id="GHO42344.1"/>
    </source>
</evidence>
<feature type="transmembrane region" description="Helical" evidence="7">
    <location>
        <begin position="224"/>
        <end position="250"/>
    </location>
</feature>
<keyword evidence="4 7" id="KW-0812">Transmembrane</keyword>
<evidence type="ECO:0000256" key="3">
    <source>
        <dbReference type="ARBA" id="ARBA00022475"/>
    </source>
</evidence>
<feature type="transmembrane region" description="Helical" evidence="7">
    <location>
        <begin position="155"/>
        <end position="171"/>
    </location>
</feature>
<dbReference type="InterPro" id="IPR000515">
    <property type="entry name" value="MetI-like"/>
</dbReference>
<reference evidence="9" key="1">
    <citation type="submission" date="2020-10" db="EMBL/GenBank/DDBJ databases">
        <title>Taxonomic study of unclassified bacteria belonging to the class Ktedonobacteria.</title>
        <authorList>
            <person name="Yabe S."/>
            <person name="Wang C.M."/>
            <person name="Zheng Y."/>
            <person name="Sakai Y."/>
            <person name="Cavaletti L."/>
            <person name="Monciardini P."/>
            <person name="Donadio S."/>
        </authorList>
    </citation>
    <scope>NUCLEOTIDE SEQUENCE</scope>
    <source>
        <strain evidence="9">SOSP1-1</strain>
    </source>
</reference>
<keyword evidence="2 7" id="KW-0813">Transport</keyword>
<dbReference type="PROSITE" id="PS50928">
    <property type="entry name" value="ABC_TM1"/>
    <property type="match status" value="1"/>
</dbReference>
<keyword evidence="3" id="KW-1003">Cell membrane</keyword>
<dbReference type="CDD" id="cd06261">
    <property type="entry name" value="TM_PBP2"/>
    <property type="match status" value="1"/>
</dbReference>
<dbReference type="RefSeq" id="WP_220191892.1">
    <property type="nucleotide sequence ID" value="NZ_BNJF01000001.1"/>
</dbReference>
<dbReference type="InterPro" id="IPR051393">
    <property type="entry name" value="ABC_transporter_permease"/>
</dbReference>
<dbReference type="InterPro" id="IPR035906">
    <property type="entry name" value="MetI-like_sf"/>
</dbReference>
<sequence>MSDISLSRSTKRKPAAPLGRIGSFFKQHSWSYLFVLPSMLVFSVFTLFPILWALVISFQDSDLVTTGNWIGFKNYVTAFTTGNGVFGQSIINTLYYTVITVVANIFIALILAALIQKRGKVAKTFFLAAFYLPAVCSTIIIATTWKWIFNSEYGLLNYLLGLIHIAPVRWLSDPNIVLNSITLSTVLTIPATGVVLFNAAMAGIPPELYEAAQLDGAGPIQRWWYITLPLIKSTTLYLVVLYTIASFQVFEKFYIMVKSGVGTSTDVMVTQIYQNGFQQMRFGVASAQAFVLFLMIAIVSVVQFRFLRSDVEY</sequence>
<feature type="transmembrane region" description="Helical" evidence="7">
    <location>
        <begin position="282"/>
        <end position="304"/>
    </location>
</feature>
<accession>A0A8J3HRL6</accession>
<feature type="transmembrane region" description="Helical" evidence="7">
    <location>
        <begin position="126"/>
        <end position="149"/>
    </location>
</feature>
<evidence type="ECO:0000259" key="8">
    <source>
        <dbReference type="PROSITE" id="PS50928"/>
    </source>
</evidence>
<comment type="subcellular location">
    <subcellularLocation>
        <location evidence="1 7">Cell membrane</location>
        <topology evidence="1 7">Multi-pass membrane protein</topology>
    </subcellularLocation>
</comment>
<protein>
    <submittedName>
        <fullName evidence="9">Sugar ABC transporter permease</fullName>
    </submittedName>
</protein>
<evidence type="ECO:0000256" key="4">
    <source>
        <dbReference type="ARBA" id="ARBA00022692"/>
    </source>
</evidence>
<evidence type="ECO:0000256" key="2">
    <source>
        <dbReference type="ARBA" id="ARBA00022448"/>
    </source>
</evidence>
<dbReference type="Gene3D" id="1.10.3720.10">
    <property type="entry name" value="MetI-like"/>
    <property type="match status" value="1"/>
</dbReference>
<keyword evidence="10" id="KW-1185">Reference proteome</keyword>
<evidence type="ECO:0000256" key="5">
    <source>
        <dbReference type="ARBA" id="ARBA00022989"/>
    </source>
</evidence>
<feature type="transmembrane region" description="Helical" evidence="7">
    <location>
        <begin position="30"/>
        <end position="55"/>
    </location>
</feature>
<dbReference type="Pfam" id="PF00528">
    <property type="entry name" value="BPD_transp_1"/>
    <property type="match status" value="1"/>
</dbReference>
<evidence type="ECO:0000256" key="6">
    <source>
        <dbReference type="ARBA" id="ARBA00023136"/>
    </source>
</evidence>
<feature type="domain" description="ABC transmembrane type-1" evidence="8">
    <location>
        <begin position="90"/>
        <end position="303"/>
    </location>
</feature>
<dbReference type="GO" id="GO:0005886">
    <property type="term" value="C:plasma membrane"/>
    <property type="evidence" value="ECO:0007669"/>
    <property type="project" value="UniProtKB-SubCell"/>
</dbReference>
<organism evidence="9 10">
    <name type="scientific">Ktedonospora formicarum</name>
    <dbReference type="NCBI Taxonomy" id="2778364"/>
    <lineage>
        <taxon>Bacteria</taxon>
        <taxon>Bacillati</taxon>
        <taxon>Chloroflexota</taxon>
        <taxon>Ktedonobacteria</taxon>
        <taxon>Ktedonobacterales</taxon>
        <taxon>Ktedonobacteraceae</taxon>
        <taxon>Ktedonospora</taxon>
    </lineage>
</organism>
<keyword evidence="6 7" id="KW-0472">Membrane</keyword>
<feature type="transmembrane region" description="Helical" evidence="7">
    <location>
        <begin position="183"/>
        <end position="204"/>
    </location>
</feature>